<sequence length="150" mass="17161">IVRSKTALADTQDLCNVSTPIFVPPGMHFKVVYNRKRFRAGTVTINKYFFVKALKMIAEERDSKMACLLVKCSDMLACLRALGISQITEDSQEGDIFGDFEVIKVRKNGSTLHFYLRYGRCIIELYITSLYSKEKNVKVILHNNDEVKID</sequence>
<evidence type="ECO:0000313" key="2">
    <source>
        <dbReference type="Proteomes" id="UP001328107"/>
    </source>
</evidence>
<evidence type="ECO:0000313" key="1">
    <source>
        <dbReference type="EMBL" id="GMR51018.1"/>
    </source>
</evidence>
<dbReference type="Proteomes" id="UP001328107">
    <property type="component" value="Unassembled WGS sequence"/>
</dbReference>
<gene>
    <name evidence="1" type="ORF">PMAYCL1PPCAC_21213</name>
</gene>
<dbReference type="EMBL" id="BTRK01000005">
    <property type="protein sequence ID" value="GMR51018.1"/>
    <property type="molecule type" value="Genomic_DNA"/>
</dbReference>
<comment type="caution">
    <text evidence="1">The sequence shown here is derived from an EMBL/GenBank/DDBJ whole genome shotgun (WGS) entry which is preliminary data.</text>
</comment>
<proteinExistence type="predicted"/>
<dbReference type="AlphaFoldDB" id="A0AAN5CUB3"/>
<accession>A0AAN5CUB3</accession>
<feature type="non-terminal residue" evidence="1">
    <location>
        <position position="1"/>
    </location>
</feature>
<organism evidence="1 2">
    <name type="scientific">Pristionchus mayeri</name>
    <dbReference type="NCBI Taxonomy" id="1317129"/>
    <lineage>
        <taxon>Eukaryota</taxon>
        <taxon>Metazoa</taxon>
        <taxon>Ecdysozoa</taxon>
        <taxon>Nematoda</taxon>
        <taxon>Chromadorea</taxon>
        <taxon>Rhabditida</taxon>
        <taxon>Rhabditina</taxon>
        <taxon>Diplogasteromorpha</taxon>
        <taxon>Diplogasteroidea</taxon>
        <taxon>Neodiplogasteridae</taxon>
        <taxon>Pristionchus</taxon>
    </lineage>
</organism>
<reference evidence="2" key="1">
    <citation type="submission" date="2022-10" db="EMBL/GenBank/DDBJ databases">
        <title>Genome assembly of Pristionchus species.</title>
        <authorList>
            <person name="Yoshida K."/>
            <person name="Sommer R.J."/>
        </authorList>
    </citation>
    <scope>NUCLEOTIDE SEQUENCE [LARGE SCALE GENOMIC DNA]</scope>
    <source>
        <strain evidence="2">RS5460</strain>
    </source>
</reference>
<protein>
    <submittedName>
        <fullName evidence="1">Uncharacterized protein</fullName>
    </submittedName>
</protein>
<name>A0AAN5CUB3_9BILA</name>
<keyword evidence="2" id="KW-1185">Reference proteome</keyword>